<evidence type="ECO:0000256" key="7">
    <source>
        <dbReference type="ARBA" id="ARBA00023136"/>
    </source>
</evidence>
<dbReference type="GO" id="GO:0030246">
    <property type="term" value="F:carbohydrate binding"/>
    <property type="evidence" value="ECO:0007669"/>
    <property type="project" value="UniProtKB-KW"/>
</dbReference>
<keyword evidence="10" id="KW-0393">Immunoglobulin domain</keyword>
<keyword evidence="3" id="KW-0732">Signal</keyword>
<dbReference type="InterPro" id="IPR003598">
    <property type="entry name" value="Ig_sub2"/>
</dbReference>
<evidence type="ECO:0000256" key="9">
    <source>
        <dbReference type="ARBA" id="ARBA00023180"/>
    </source>
</evidence>
<dbReference type="Gene3D" id="2.60.40.10">
    <property type="entry name" value="Immunoglobulins"/>
    <property type="match status" value="3"/>
</dbReference>
<dbReference type="InterPro" id="IPR036179">
    <property type="entry name" value="Ig-like_dom_sf"/>
</dbReference>
<keyword evidence="5" id="KW-0130">Cell adhesion</keyword>
<keyword evidence="4" id="KW-0430">Lectin</keyword>
<feature type="transmembrane region" description="Helical" evidence="13">
    <location>
        <begin position="531"/>
        <end position="552"/>
    </location>
</feature>
<evidence type="ECO:0000256" key="12">
    <source>
        <dbReference type="SAM" id="MobiDB-lite"/>
    </source>
</evidence>
<evidence type="ECO:0000256" key="5">
    <source>
        <dbReference type="ARBA" id="ARBA00022889"/>
    </source>
</evidence>
<proteinExistence type="inferred from homology"/>
<feature type="domain" description="Ig-like" evidence="14">
    <location>
        <begin position="342"/>
        <end position="422"/>
    </location>
</feature>
<dbReference type="PANTHER" id="PTHR12035">
    <property type="entry name" value="SIALIC ACID BINDING IMMUNOGLOBULIN-LIKE LECTIN"/>
    <property type="match status" value="1"/>
</dbReference>
<evidence type="ECO:0000259" key="14">
    <source>
        <dbReference type="PROSITE" id="PS50835"/>
    </source>
</evidence>
<evidence type="ECO:0000256" key="8">
    <source>
        <dbReference type="ARBA" id="ARBA00023157"/>
    </source>
</evidence>
<comment type="subcellular location">
    <subcellularLocation>
        <location evidence="1">Membrane</location>
        <topology evidence="1">Single-pass type I membrane protein</topology>
    </subcellularLocation>
</comment>
<keyword evidence="7 13" id="KW-0472">Membrane</keyword>
<accession>A0A8C7C031</accession>
<dbReference type="Pfam" id="PF07686">
    <property type="entry name" value="V-set"/>
    <property type="match status" value="1"/>
</dbReference>
<dbReference type="FunFam" id="2.60.40.10:FF:000829">
    <property type="entry name" value="Sialic acid-binding Ig-like lectin 8"/>
    <property type="match status" value="1"/>
</dbReference>
<feature type="domain" description="Ig-like" evidence="14">
    <location>
        <begin position="152"/>
        <end position="235"/>
    </location>
</feature>
<evidence type="ECO:0000256" key="13">
    <source>
        <dbReference type="SAM" id="Phobius"/>
    </source>
</evidence>
<dbReference type="Pfam" id="PF07679">
    <property type="entry name" value="I-set"/>
    <property type="match status" value="1"/>
</dbReference>
<reference evidence="15" key="2">
    <citation type="submission" date="2025-09" db="UniProtKB">
        <authorList>
            <consortium name="Ensembl"/>
        </authorList>
    </citation>
    <scope>IDENTIFICATION</scope>
</reference>
<dbReference type="InterPro" id="IPR007110">
    <property type="entry name" value="Ig-like_dom"/>
</dbReference>
<dbReference type="PROSITE" id="PS50835">
    <property type="entry name" value="IG_LIKE"/>
    <property type="match status" value="2"/>
</dbReference>
<dbReference type="InterPro" id="IPR013106">
    <property type="entry name" value="Ig_V-set"/>
</dbReference>
<evidence type="ECO:0000256" key="11">
    <source>
        <dbReference type="ARBA" id="ARBA00038361"/>
    </source>
</evidence>
<dbReference type="Proteomes" id="UP000694425">
    <property type="component" value="Unplaced"/>
</dbReference>
<evidence type="ECO:0000313" key="15">
    <source>
        <dbReference type="Ensembl" id="ENSNVIP00000028977.1"/>
    </source>
</evidence>
<keyword evidence="2 13" id="KW-0812">Transmembrane</keyword>
<evidence type="ECO:0000256" key="3">
    <source>
        <dbReference type="ARBA" id="ARBA00022729"/>
    </source>
</evidence>
<dbReference type="SUPFAM" id="SSF48726">
    <property type="entry name" value="Immunoglobulin"/>
    <property type="match status" value="4"/>
</dbReference>
<name>A0A8C7C031_NEOVI</name>
<dbReference type="GO" id="GO:0007155">
    <property type="term" value="P:cell adhesion"/>
    <property type="evidence" value="ECO:0007669"/>
    <property type="project" value="UniProtKB-KW"/>
</dbReference>
<dbReference type="GO" id="GO:0033691">
    <property type="term" value="F:sialic acid binding"/>
    <property type="evidence" value="ECO:0007669"/>
    <property type="project" value="TreeGrafter"/>
</dbReference>
<dbReference type="SMART" id="SM00409">
    <property type="entry name" value="IG"/>
    <property type="match status" value="3"/>
</dbReference>
<dbReference type="SMART" id="SM00408">
    <property type="entry name" value="IGc2"/>
    <property type="match status" value="1"/>
</dbReference>
<reference evidence="15" key="1">
    <citation type="submission" date="2025-08" db="UniProtKB">
        <authorList>
            <consortium name="Ensembl"/>
        </authorList>
    </citation>
    <scope>IDENTIFICATION</scope>
</reference>
<evidence type="ECO:0000256" key="6">
    <source>
        <dbReference type="ARBA" id="ARBA00022989"/>
    </source>
</evidence>
<comment type="similarity">
    <text evidence="11">Belongs to the immunoglobulin superfamily. SIGLEC (sialic acid binding Ig-like lectin) family.</text>
</comment>
<organism evidence="15 16">
    <name type="scientific">Neovison vison</name>
    <name type="common">American mink</name>
    <name type="synonym">Mustela vison</name>
    <dbReference type="NCBI Taxonomy" id="452646"/>
    <lineage>
        <taxon>Eukaryota</taxon>
        <taxon>Metazoa</taxon>
        <taxon>Chordata</taxon>
        <taxon>Craniata</taxon>
        <taxon>Vertebrata</taxon>
        <taxon>Euteleostomi</taxon>
        <taxon>Mammalia</taxon>
        <taxon>Eutheria</taxon>
        <taxon>Laurasiatheria</taxon>
        <taxon>Carnivora</taxon>
        <taxon>Caniformia</taxon>
        <taxon>Musteloidea</taxon>
        <taxon>Mustelidae</taxon>
        <taxon>Mustelinae</taxon>
        <taxon>Neogale</taxon>
    </lineage>
</organism>
<dbReference type="AlphaFoldDB" id="A0A8C7C031"/>
<evidence type="ECO:0000256" key="4">
    <source>
        <dbReference type="ARBA" id="ARBA00022734"/>
    </source>
</evidence>
<dbReference type="PANTHER" id="PTHR12035:SF139">
    <property type="entry name" value="IG-LIKE DOMAIN-CONTAINING PROTEIN"/>
    <property type="match status" value="1"/>
</dbReference>
<dbReference type="InterPro" id="IPR013098">
    <property type="entry name" value="Ig_I-set"/>
</dbReference>
<dbReference type="GeneTree" id="ENSGT01150000286907"/>
<dbReference type="InterPro" id="IPR003599">
    <property type="entry name" value="Ig_sub"/>
</dbReference>
<keyword evidence="9" id="KW-0325">Glycoprotein</keyword>
<keyword evidence="8" id="KW-1015">Disulfide bond</keyword>
<dbReference type="Ensembl" id="ENSNVIT00000033570.1">
    <property type="protein sequence ID" value="ENSNVIP00000028977.1"/>
    <property type="gene ID" value="ENSNVIG00000022127.1"/>
</dbReference>
<evidence type="ECO:0000313" key="16">
    <source>
        <dbReference type="Proteomes" id="UP000694425"/>
    </source>
</evidence>
<sequence length="661" mass="72652">LLPLLPPPPPPLLLLLLLLLLLGFYLFILRVRERFLTVQEGLCTSVPCCFFYPHKYTNNDPAYGYWFWEGANSHHDAPGATNNPGHKVQEETQGRFHLLGNPQAKNCSLDIRDAQRRDSGTYFFRVERGSHVRYNYQQNQLFVHVTALTQTPDIHIQGPLESGHPKNITCSVPWACERGTPPTFSWIGVALPSWGSKAPHSPELTFTPRPQDHGTNLTCQVTFPGAGVSTERTVQLNVSCECQARMPGSLRAVGIEELQLHFLCQPPAMSFHASSWPLSCFTLASPPPGSPPCLTVSLNSHLQGSPEHNVPLSQNTSHCSMTPDSGYLARPGLSFLSVLPGPEALSNGSSLPVQEGQPLRLVCIDDSNPLARVSWTRDSLTLQPSQLSNPGILEFPQVELVNHGRYICQAQHLLGSLEASMSLLVKTPLKLFGPSYSWEGEDMHCHCSAQSQMPLSVHWRLGEELLEGNHSNTSWTLTSSSVGSWANSSLRLSGPLGSSLRLSCEAWNAHGKQHGLLSSGRPGARTGVIQGAIWGARVTTLLALCLYLIIFFTKCTPAPSSLLQTQRAAPMTFIHSTQDHLSKRCSASPSDHLPPAAATSPSEKEQELYYASLSFHGLKWHNFQNQETTEYMGHLGFPLSLLLFLSLSFCPPQLIHVLSLK</sequence>
<evidence type="ECO:0000256" key="2">
    <source>
        <dbReference type="ARBA" id="ARBA00022692"/>
    </source>
</evidence>
<feature type="region of interest" description="Disordered" evidence="12">
    <location>
        <begin position="583"/>
        <end position="602"/>
    </location>
</feature>
<keyword evidence="16" id="KW-1185">Reference proteome</keyword>
<dbReference type="GO" id="GO:0005886">
    <property type="term" value="C:plasma membrane"/>
    <property type="evidence" value="ECO:0007669"/>
    <property type="project" value="TreeGrafter"/>
</dbReference>
<dbReference type="InterPro" id="IPR051036">
    <property type="entry name" value="SIGLEC"/>
</dbReference>
<protein>
    <recommendedName>
        <fullName evidence="14">Ig-like domain-containing protein</fullName>
    </recommendedName>
</protein>
<dbReference type="InterPro" id="IPR013783">
    <property type="entry name" value="Ig-like_fold"/>
</dbReference>
<evidence type="ECO:0000256" key="10">
    <source>
        <dbReference type="ARBA" id="ARBA00023319"/>
    </source>
</evidence>
<keyword evidence="6 13" id="KW-1133">Transmembrane helix</keyword>
<evidence type="ECO:0000256" key="1">
    <source>
        <dbReference type="ARBA" id="ARBA00004479"/>
    </source>
</evidence>
<feature type="transmembrane region" description="Helical" evidence="13">
    <location>
        <begin position="635"/>
        <end position="658"/>
    </location>
</feature>
<feature type="transmembrane region" description="Helical" evidence="13">
    <location>
        <begin position="12"/>
        <end position="29"/>
    </location>
</feature>